<sequence length="122" mass="13662">MTALSPTRLVSRLLPRSLAVAAAGIEMRVRRMAETIRHRREAAALGGFNDRMLADIGLSRGDVIDAFAEPPWRDPTELLVRRSAERRLARRWRPRLLRRVVAAPPIVPEHDCTADHPASRAG</sequence>
<comment type="caution">
    <text evidence="2">The sequence shown here is derived from an EMBL/GenBank/DDBJ whole genome shotgun (WGS) entry which is preliminary data.</text>
</comment>
<evidence type="ECO:0000259" key="1">
    <source>
        <dbReference type="Pfam" id="PF06568"/>
    </source>
</evidence>
<proteinExistence type="predicted"/>
<keyword evidence="3" id="KW-1185">Reference proteome</keyword>
<dbReference type="AlphaFoldDB" id="A0A447CV72"/>
<dbReference type="Pfam" id="PF06568">
    <property type="entry name" value="YjiS-like"/>
    <property type="match status" value="1"/>
</dbReference>
<dbReference type="OrthoDB" id="7861975at2"/>
<name>A0A447CV72_9BRAD</name>
<dbReference type="EMBL" id="UWOC01000142">
    <property type="protein sequence ID" value="VCU09194.1"/>
    <property type="molecule type" value="Genomic_DNA"/>
</dbReference>
<feature type="domain" description="YjiS-like" evidence="1">
    <location>
        <begin position="30"/>
        <end position="63"/>
    </location>
</feature>
<dbReference type="InterPro" id="IPR009506">
    <property type="entry name" value="YjiS-like"/>
</dbReference>
<reference evidence="3" key="1">
    <citation type="submission" date="2018-10" db="EMBL/GenBank/DDBJ databases">
        <authorList>
            <person name="Peiro R."/>
            <person name="Begona"/>
            <person name="Cbmso G."/>
            <person name="Lopez M."/>
            <person name="Gonzalez S."/>
            <person name="Sacristan E."/>
            <person name="Castillo E."/>
        </authorList>
    </citation>
    <scope>NUCLEOTIDE SEQUENCE [LARGE SCALE GENOMIC DNA]</scope>
</reference>
<dbReference type="Proteomes" id="UP000289200">
    <property type="component" value="Unassembled WGS sequence"/>
</dbReference>
<protein>
    <recommendedName>
        <fullName evidence="1">YjiS-like domain-containing protein</fullName>
    </recommendedName>
</protein>
<evidence type="ECO:0000313" key="2">
    <source>
        <dbReference type="EMBL" id="VCU09194.1"/>
    </source>
</evidence>
<evidence type="ECO:0000313" key="3">
    <source>
        <dbReference type="Proteomes" id="UP000289200"/>
    </source>
</evidence>
<accession>A0A447CV72</accession>
<organism evidence="2 3">
    <name type="scientific">Rhodoplanes serenus</name>
    <dbReference type="NCBI Taxonomy" id="200615"/>
    <lineage>
        <taxon>Bacteria</taxon>
        <taxon>Pseudomonadati</taxon>
        <taxon>Pseudomonadota</taxon>
        <taxon>Alphaproteobacteria</taxon>
        <taxon>Hyphomicrobiales</taxon>
        <taxon>Nitrobacteraceae</taxon>
        <taxon>Rhodoplanes</taxon>
    </lineage>
</organism>
<gene>
    <name evidence="2" type="ORF">RHODGE_RHODGE_02366</name>
</gene>
<dbReference type="RefSeq" id="WP_129609140.1">
    <property type="nucleotide sequence ID" value="NZ_UWOC01000142.1"/>
</dbReference>